<dbReference type="InterPro" id="IPR044788">
    <property type="entry name" value="X8_dom_prot"/>
</dbReference>
<keyword evidence="3" id="KW-0336">GPI-anchor</keyword>
<evidence type="ECO:0000256" key="10">
    <source>
        <dbReference type="SAM" id="SignalP"/>
    </source>
</evidence>
<dbReference type="SMART" id="SM00768">
    <property type="entry name" value="X8"/>
    <property type="match status" value="1"/>
</dbReference>
<dbReference type="InterPro" id="IPR012946">
    <property type="entry name" value="X8"/>
</dbReference>
<keyword evidence="6" id="KW-1015">Disulfide bond</keyword>
<comment type="caution">
    <text evidence="12">The sequence shown here is derived from an EMBL/GenBank/DDBJ whole genome shotgun (WGS) entry which is preliminary data.</text>
</comment>
<evidence type="ECO:0000313" key="12">
    <source>
        <dbReference type="EMBL" id="GAA0138219.1"/>
    </source>
</evidence>
<dbReference type="GO" id="GO:0009506">
    <property type="term" value="C:plasmodesma"/>
    <property type="evidence" value="ECO:0007669"/>
    <property type="project" value="UniProtKB-ARBA"/>
</dbReference>
<keyword evidence="5" id="KW-0472">Membrane</keyword>
<evidence type="ECO:0000256" key="3">
    <source>
        <dbReference type="ARBA" id="ARBA00022622"/>
    </source>
</evidence>
<evidence type="ECO:0000256" key="4">
    <source>
        <dbReference type="ARBA" id="ARBA00022729"/>
    </source>
</evidence>
<evidence type="ECO:0000256" key="7">
    <source>
        <dbReference type="ARBA" id="ARBA00023180"/>
    </source>
</evidence>
<keyword evidence="8" id="KW-0449">Lipoprotein</keyword>
<keyword evidence="2" id="KW-1003">Cell membrane</keyword>
<keyword evidence="7" id="KW-0325">Glycoprotein</keyword>
<organism evidence="12 13">
    <name type="scientific">Lithospermum erythrorhizon</name>
    <name type="common">Purple gromwell</name>
    <name type="synonym">Lithospermum officinale var. erythrorhizon</name>
    <dbReference type="NCBI Taxonomy" id="34254"/>
    <lineage>
        <taxon>Eukaryota</taxon>
        <taxon>Viridiplantae</taxon>
        <taxon>Streptophyta</taxon>
        <taxon>Embryophyta</taxon>
        <taxon>Tracheophyta</taxon>
        <taxon>Spermatophyta</taxon>
        <taxon>Magnoliopsida</taxon>
        <taxon>eudicotyledons</taxon>
        <taxon>Gunneridae</taxon>
        <taxon>Pentapetalae</taxon>
        <taxon>asterids</taxon>
        <taxon>lamiids</taxon>
        <taxon>Boraginales</taxon>
        <taxon>Boraginaceae</taxon>
        <taxon>Boraginoideae</taxon>
        <taxon>Lithospermeae</taxon>
        <taxon>Lithospermum</taxon>
    </lineage>
</organism>
<sequence>MERRVHELLFLFLAAMLLLIVCVSSLEDDERKDRKRGESITFHYRSLVTNPVTTPSTYTPNVSPPSVVNIPSTNPIIVTPNPPVMPGTMPSATPVSEPNTNPVNPSPLPVTNPVTTPSTNTGTQPATNPVSSGGLPGSVPVAPPMTANAPAVQGQIWCVAKSGSLEIALQSALDYACGIGGVDCSAIQQGGSCFNPNSLEFHSSYAFNSYYLKNPAQTSCDFGGTAMITNANPSSGSCIFPSASSSTSSPSPVTQSPTMASPTPINPTPTTSSSSGVTVPGAAGTPPFGLNPSNPASGIAGTPGVPVTNPTSGTSGSGGPMINPASGLPITDFPNSPPSDSTSISMSSSLQPFISGFLLVISILTW</sequence>
<dbReference type="AlphaFoldDB" id="A0AAV3NFU2"/>
<evidence type="ECO:0000256" key="6">
    <source>
        <dbReference type="ARBA" id="ARBA00023157"/>
    </source>
</evidence>
<feature type="compositionally biased region" description="Low complexity" evidence="9">
    <location>
        <begin position="111"/>
        <end position="127"/>
    </location>
</feature>
<dbReference type="GO" id="GO:0098552">
    <property type="term" value="C:side of membrane"/>
    <property type="evidence" value="ECO:0007669"/>
    <property type="project" value="UniProtKB-KW"/>
</dbReference>
<feature type="chain" id="PRO_5043517339" description="X8 domain-containing protein" evidence="10">
    <location>
        <begin position="26"/>
        <end position="366"/>
    </location>
</feature>
<gene>
    <name evidence="12" type="ORF">LIER_00002</name>
</gene>
<evidence type="ECO:0000313" key="13">
    <source>
        <dbReference type="Proteomes" id="UP001454036"/>
    </source>
</evidence>
<dbReference type="PANTHER" id="PTHR31044">
    <property type="entry name" value="BETA-1,3 GLUCANASE"/>
    <property type="match status" value="1"/>
</dbReference>
<evidence type="ECO:0000256" key="1">
    <source>
        <dbReference type="ARBA" id="ARBA00004609"/>
    </source>
</evidence>
<protein>
    <recommendedName>
        <fullName evidence="11">X8 domain-containing protein</fullName>
    </recommendedName>
</protein>
<feature type="domain" description="X8" evidence="11">
    <location>
        <begin position="156"/>
        <end position="240"/>
    </location>
</feature>
<accession>A0AAV3NFU2</accession>
<evidence type="ECO:0000256" key="9">
    <source>
        <dbReference type="SAM" id="MobiDB-lite"/>
    </source>
</evidence>
<feature type="compositionally biased region" description="Low complexity" evidence="9">
    <location>
        <begin position="241"/>
        <end position="281"/>
    </location>
</feature>
<evidence type="ECO:0000256" key="2">
    <source>
        <dbReference type="ARBA" id="ARBA00022475"/>
    </source>
</evidence>
<feature type="region of interest" description="Disordered" evidence="9">
    <location>
        <begin position="239"/>
        <end position="347"/>
    </location>
</feature>
<proteinExistence type="predicted"/>
<feature type="signal peptide" evidence="10">
    <location>
        <begin position="1"/>
        <end position="25"/>
    </location>
</feature>
<reference evidence="12 13" key="1">
    <citation type="submission" date="2024-01" db="EMBL/GenBank/DDBJ databases">
        <title>The complete chloroplast genome sequence of Lithospermum erythrorhizon: insights into the phylogenetic relationship among Boraginaceae species and the maternal lineages of purple gromwells.</title>
        <authorList>
            <person name="Okada T."/>
            <person name="Watanabe K."/>
        </authorList>
    </citation>
    <scope>NUCLEOTIDE SEQUENCE [LARGE SCALE GENOMIC DNA]</scope>
</reference>
<evidence type="ECO:0000256" key="8">
    <source>
        <dbReference type="ARBA" id="ARBA00023288"/>
    </source>
</evidence>
<feature type="compositionally biased region" description="Low complexity" evidence="9">
    <location>
        <begin position="338"/>
        <end position="347"/>
    </location>
</feature>
<name>A0AAV3NFU2_LITER</name>
<dbReference type="Proteomes" id="UP001454036">
    <property type="component" value="Unassembled WGS sequence"/>
</dbReference>
<dbReference type="EMBL" id="BAABME010000001">
    <property type="protein sequence ID" value="GAA0138219.1"/>
    <property type="molecule type" value="Genomic_DNA"/>
</dbReference>
<evidence type="ECO:0000256" key="5">
    <source>
        <dbReference type="ARBA" id="ARBA00023136"/>
    </source>
</evidence>
<dbReference type="Gene3D" id="1.20.58.1040">
    <property type="match status" value="1"/>
</dbReference>
<keyword evidence="13" id="KW-1185">Reference proteome</keyword>
<dbReference type="GO" id="GO:0005886">
    <property type="term" value="C:plasma membrane"/>
    <property type="evidence" value="ECO:0007669"/>
    <property type="project" value="UniProtKB-SubCell"/>
</dbReference>
<evidence type="ECO:0000259" key="11">
    <source>
        <dbReference type="SMART" id="SM00768"/>
    </source>
</evidence>
<dbReference type="Pfam" id="PF07983">
    <property type="entry name" value="X8"/>
    <property type="match status" value="1"/>
</dbReference>
<comment type="subcellular location">
    <subcellularLocation>
        <location evidence="1">Cell membrane</location>
        <topology evidence="1">Lipid-anchor</topology>
        <topology evidence="1">GPI-anchor</topology>
    </subcellularLocation>
</comment>
<feature type="region of interest" description="Disordered" evidence="9">
    <location>
        <begin position="88"/>
        <end position="131"/>
    </location>
</feature>
<dbReference type="FunFam" id="1.20.58.1040:FF:000001">
    <property type="entry name" value="Glucan endo-1,3-beta-glucosidase 4"/>
    <property type="match status" value="1"/>
</dbReference>
<dbReference type="PANTHER" id="PTHR31044:SF120">
    <property type="entry name" value="CARBOHYDRATE-BINDING X8 DOMAIN SUPERFAMILY PROTEIN"/>
    <property type="match status" value="1"/>
</dbReference>
<keyword evidence="4 10" id="KW-0732">Signal</keyword>